<keyword evidence="7" id="KW-0067">ATP-binding</keyword>
<dbReference type="Gene3D" id="3.30.565.10">
    <property type="entry name" value="Histidine kinase-like ATPase, C-terminal domain"/>
    <property type="match status" value="1"/>
</dbReference>
<dbReference type="InterPro" id="IPR036890">
    <property type="entry name" value="HATPase_C_sf"/>
</dbReference>
<dbReference type="InterPro" id="IPR000014">
    <property type="entry name" value="PAS"/>
</dbReference>
<evidence type="ECO:0000313" key="10">
    <source>
        <dbReference type="EMBL" id="CEF40147.1"/>
    </source>
</evidence>
<evidence type="ECO:0000256" key="7">
    <source>
        <dbReference type="ARBA" id="ARBA00022840"/>
    </source>
</evidence>
<dbReference type="InterPro" id="IPR011102">
    <property type="entry name" value="Sig_transdc_His_kinase_HWE"/>
</dbReference>
<dbReference type="SMART" id="SM00911">
    <property type="entry name" value="HWE_HK"/>
    <property type="match status" value="1"/>
</dbReference>
<gene>
    <name evidence="10" type="primary">exsG</name>
    <name evidence="10" type="ORF">ASN_739</name>
</gene>
<dbReference type="EC" id="2.7.13.3" evidence="2"/>
<sequence>MGHMEKAAETYAKALFPALQTVSPATLLDLQSAMLDATPDCIKVLSRDGTLLMMNRAGCLALNVPRESGFGMPWLSLLPPEVYEEGKKALTKAAGGERVRFQGKSRSPGGFMYWDNILIPLVTTTAEDGLTILCVSRDITQTTTLRLELEEALERERMLTQEMQHRIGNLFSIVNGLVSLSEREAAQAGDAPSATHILKDKLSALARVSSLARHGKGDDPLQTEAMDLRSILQAVLQPYGTRCTLHGDAIKVAKNEVTCFSLIFHELATNSMKYGALSSFHGLVSLDWKQEDAHLRFNWTETGGPPVSAPPHTFGFGSGLLDRLVRSAEGKVKREWLPEGLSVSLWFPNTPE</sequence>
<feature type="domain" description="Signal transduction histidine kinase HWE region" evidence="9">
    <location>
        <begin position="162"/>
        <end position="249"/>
    </location>
</feature>
<dbReference type="InterPro" id="IPR035965">
    <property type="entry name" value="PAS-like_dom_sf"/>
</dbReference>
<dbReference type="CDD" id="cd00130">
    <property type="entry name" value="PAS"/>
    <property type="match status" value="1"/>
</dbReference>
<keyword evidence="4 10" id="KW-0808">Transferase</keyword>
<evidence type="ECO:0000313" key="11">
    <source>
        <dbReference type="Proteomes" id="UP000056109"/>
    </source>
</evidence>
<dbReference type="KEGG" id="asz:ASN_739"/>
<evidence type="ECO:0000259" key="8">
    <source>
        <dbReference type="SMART" id="SM00091"/>
    </source>
</evidence>
<dbReference type="SUPFAM" id="SSF55785">
    <property type="entry name" value="PYP-like sensor domain (PAS domain)"/>
    <property type="match status" value="1"/>
</dbReference>
<keyword evidence="3" id="KW-0597">Phosphoprotein</keyword>
<feature type="domain" description="PAS" evidence="8">
    <location>
        <begin position="29"/>
        <end position="95"/>
    </location>
</feature>
<dbReference type="SMART" id="SM00091">
    <property type="entry name" value="PAS"/>
    <property type="match status" value="1"/>
</dbReference>
<dbReference type="PANTHER" id="PTHR41523:SF8">
    <property type="entry name" value="ETHYLENE RESPONSE SENSOR PROTEIN"/>
    <property type="match status" value="1"/>
</dbReference>
<evidence type="ECO:0000256" key="2">
    <source>
        <dbReference type="ARBA" id="ARBA00012438"/>
    </source>
</evidence>
<dbReference type="Gene3D" id="3.30.450.20">
    <property type="entry name" value="PAS domain"/>
    <property type="match status" value="1"/>
</dbReference>
<dbReference type="GO" id="GO:0005524">
    <property type="term" value="F:ATP binding"/>
    <property type="evidence" value="ECO:0007669"/>
    <property type="project" value="UniProtKB-KW"/>
</dbReference>
<dbReference type="PANTHER" id="PTHR41523">
    <property type="entry name" value="TWO-COMPONENT SYSTEM SENSOR PROTEIN"/>
    <property type="match status" value="1"/>
</dbReference>
<evidence type="ECO:0000259" key="9">
    <source>
        <dbReference type="SMART" id="SM00911"/>
    </source>
</evidence>
<comment type="catalytic activity">
    <reaction evidence="1">
        <text>ATP + protein L-histidine = ADP + protein N-phospho-L-histidine.</text>
        <dbReference type="EC" id="2.7.13.3"/>
    </reaction>
</comment>
<name>A0A0U5B6I2_9PROT</name>
<accession>A0A0U5B6I2</accession>
<dbReference type="AlphaFoldDB" id="A0A0U5B6I2"/>
<organism evidence="10 11">
    <name type="scientific">Acetobacter senegalensis</name>
    <dbReference type="NCBI Taxonomy" id="446692"/>
    <lineage>
        <taxon>Bacteria</taxon>
        <taxon>Pseudomonadati</taxon>
        <taxon>Pseudomonadota</taxon>
        <taxon>Alphaproteobacteria</taxon>
        <taxon>Acetobacterales</taxon>
        <taxon>Acetobacteraceae</taxon>
        <taxon>Acetobacter</taxon>
    </lineage>
</organism>
<evidence type="ECO:0000256" key="6">
    <source>
        <dbReference type="ARBA" id="ARBA00022777"/>
    </source>
</evidence>
<keyword evidence="5" id="KW-0547">Nucleotide-binding</keyword>
<evidence type="ECO:0000256" key="3">
    <source>
        <dbReference type="ARBA" id="ARBA00022553"/>
    </source>
</evidence>
<protein>
    <recommendedName>
        <fullName evidence="2">histidine kinase</fullName>
        <ecNumber evidence="2">2.7.13.3</ecNumber>
    </recommendedName>
</protein>
<dbReference type="PATRIC" id="fig|446692.3.peg.706"/>
<evidence type="ECO:0000256" key="4">
    <source>
        <dbReference type="ARBA" id="ARBA00022679"/>
    </source>
</evidence>
<dbReference type="Pfam" id="PF07536">
    <property type="entry name" value="HWE_HK"/>
    <property type="match status" value="1"/>
</dbReference>
<keyword evidence="6 10" id="KW-0418">Kinase</keyword>
<dbReference type="Proteomes" id="UP000056109">
    <property type="component" value="Chromosome I"/>
</dbReference>
<dbReference type="GO" id="GO:0004673">
    <property type="term" value="F:protein histidine kinase activity"/>
    <property type="evidence" value="ECO:0007669"/>
    <property type="project" value="UniProtKB-EC"/>
</dbReference>
<keyword evidence="11" id="KW-1185">Reference proteome</keyword>
<dbReference type="InterPro" id="IPR013656">
    <property type="entry name" value="PAS_4"/>
</dbReference>
<dbReference type="Pfam" id="PF08448">
    <property type="entry name" value="PAS_4"/>
    <property type="match status" value="1"/>
</dbReference>
<dbReference type="EMBL" id="LN606600">
    <property type="protein sequence ID" value="CEF40147.1"/>
    <property type="molecule type" value="Genomic_DNA"/>
</dbReference>
<evidence type="ECO:0000256" key="1">
    <source>
        <dbReference type="ARBA" id="ARBA00000085"/>
    </source>
</evidence>
<evidence type="ECO:0000256" key="5">
    <source>
        <dbReference type="ARBA" id="ARBA00022741"/>
    </source>
</evidence>
<reference evidence="11" key="1">
    <citation type="submission" date="2014-09" db="EMBL/GenBank/DDBJ databases">
        <authorList>
            <person name="Illeghems K.G."/>
        </authorList>
    </citation>
    <scope>NUCLEOTIDE SEQUENCE [LARGE SCALE GENOMIC DNA]</scope>
    <source>
        <strain evidence="11">108B</strain>
    </source>
</reference>
<proteinExistence type="predicted"/>